<organism evidence="1 2">
    <name type="scientific">Cervus elaphus hippelaphus</name>
    <name type="common">European red deer</name>
    <dbReference type="NCBI Taxonomy" id="46360"/>
    <lineage>
        <taxon>Eukaryota</taxon>
        <taxon>Metazoa</taxon>
        <taxon>Chordata</taxon>
        <taxon>Craniata</taxon>
        <taxon>Vertebrata</taxon>
        <taxon>Euteleostomi</taxon>
        <taxon>Mammalia</taxon>
        <taxon>Eutheria</taxon>
        <taxon>Laurasiatheria</taxon>
        <taxon>Artiodactyla</taxon>
        <taxon>Ruminantia</taxon>
        <taxon>Pecora</taxon>
        <taxon>Cervidae</taxon>
        <taxon>Cervinae</taxon>
        <taxon>Cervus</taxon>
    </lineage>
</organism>
<dbReference type="InterPro" id="IPR051118">
    <property type="entry name" value="LST-2"/>
</dbReference>
<name>A0A212D6D6_CEREH</name>
<keyword evidence="2" id="KW-1185">Reference proteome</keyword>
<reference evidence="1 2" key="1">
    <citation type="journal article" date="2018" name="Mol. Genet. Genomics">
        <title>The red deer Cervus elaphus genome CerEla1.0: sequencing, annotating, genes, and chromosomes.</title>
        <authorList>
            <person name="Bana N.A."/>
            <person name="Nyiri A."/>
            <person name="Nagy J."/>
            <person name="Frank K."/>
            <person name="Nagy T."/>
            <person name="Steger V."/>
            <person name="Schiller M."/>
            <person name="Lakatos P."/>
            <person name="Sugar L."/>
            <person name="Horn P."/>
            <person name="Barta E."/>
            <person name="Orosz L."/>
        </authorList>
    </citation>
    <scope>NUCLEOTIDE SEQUENCE [LARGE SCALE GENOMIC DNA]</scope>
    <source>
        <strain evidence="1">Hungarian</strain>
    </source>
</reference>
<dbReference type="GO" id="GO:0031901">
    <property type="term" value="C:early endosome membrane"/>
    <property type="evidence" value="ECO:0007669"/>
    <property type="project" value="TreeGrafter"/>
</dbReference>
<evidence type="ECO:0000313" key="1">
    <source>
        <dbReference type="EMBL" id="OWK13762.1"/>
    </source>
</evidence>
<dbReference type="OrthoDB" id="20035at2759"/>
<comment type="caution">
    <text evidence="1">The sequence shown here is derived from an EMBL/GenBank/DDBJ whole genome shotgun (WGS) entry which is preliminary data.</text>
</comment>
<dbReference type="PANTHER" id="PTHR46465">
    <property type="entry name" value="LATERAL SIGNALING TARGET PROTEIN 2 HOMOLOG"/>
    <property type="match status" value="1"/>
</dbReference>
<dbReference type="EMBL" id="MKHE01000006">
    <property type="protein sequence ID" value="OWK13762.1"/>
    <property type="molecule type" value="Genomic_DNA"/>
</dbReference>
<dbReference type="AlphaFoldDB" id="A0A212D6D6"/>
<dbReference type="Proteomes" id="UP000242450">
    <property type="component" value="Chromosome 6"/>
</dbReference>
<gene>
    <name evidence="1" type="ORF">Celaphus_00017270</name>
</gene>
<dbReference type="PANTHER" id="PTHR46465:SF3">
    <property type="entry name" value="LATERAL SIGNALING TARGET PROTEIN 2 HOMOLOG"/>
    <property type="match status" value="1"/>
</dbReference>
<protein>
    <submittedName>
        <fullName evidence="1">Uncharacterized protein</fullName>
    </submittedName>
</protein>
<accession>A0A212D6D6</accession>
<sequence length="180" mass="19282">MPRKVPLDTSGSESAPVAVREKMRSRFHGSHDLIHRLFVCISGAPSAPGGAWARGHTAGWAGFRAVAGVLQESPQGVTQTLRSAALEDCALCQETLSSSELAAKTRDGDLEGGTRWSLTLSRSGLTSQQRLPSPLPRASPAGVADQLQTNYASDLRSILKTLFQVMATKPETDDKEKLKK</sequence>
<feature type="non-terminal residue" evidence="1">
    <location>
        <position position="180"/>
    </location>
</feature>
<proteinExistence type="predicted"/>
<evidence type="ECO:0000313" key="2">
    <source>
        <dbReference type="Proteomes" id="UP000242450"/>
    </source>
</evidence>